<organism evidence="1">
    <name type="scientific">Rhizophora mucronata</name>
    <name type="common">Asiatic mangrove</name>
    <dbReference type="NCBI Taxonomy" id="61149"/>
    <lineage>
        <taxon>Eukaryota</taxon>
        <taxon>Viridiplantae</taxon>
        <taxon>Streptophyta</taxon>
        <taxon>Embryophyta</taxon>
        <taxon>Tracheophyta</taxon>
        <taxon>Spermatophyta</taxon>
        <taxon>Magnoliopsida</taxon>
        <taxon>eudicotyledons</taxon>
        <taxon>Gunneridae</taxon>
        <taxon>Pentapetalae</taxon>
        <taxon>rosids</taxon>
        <taxon>fabids</taxon>
        <taxon>Malpighiales</taxon>
        <taxon>Rhizophoraceae</taxon>
        <taxon>Rhizophora</taxon>
    </lineage>
</organism>
<dbReference type="AlphaFoldDB" id="A0A2P2R343"/>
<protein>
    <submittedName>
        <fullName evidence="1">Uncharacterized protein</fullName>
    </submittedName>
</protein>
<sequence>MNGGDLKSRILKLRMSLGVLRG</sequence>
<evidence type="ECO:0000313" key="1">
    <source>
        <dbReference type="EMBL" id="MBX73611.1"/>
    </source>
</evidence>
<accession>A0A2P2R343</accession>
<proteinExistence type="predicted"/>
<name>A0A2P2R343_RHIMU</name>
<reference evidence="1" key="1">
    <citation type="submission" date="2018-02" db="EMBL/GenBank/DDBJ databases">
        <title>Rhizophora mucronata_Transcriptome.</title>
        <authorList>
            <person name="Meera S.P."/>
            <person name="Sreeshan A."/>
            <person name="Augustine A."/>
        </authorList>
    </citation>
    <scope>NUCLEOTIDE SEQUENCE</scope>
    <source>
        <tissue evidence="1">Leaf</tissue>
    </source>
</reference>
<dbReference type="EMBL" id="GGEC01093127">
    <property type="protein sequence ID" value="MBX73611.1"/>
    <property type="molecule type" value="Transcribed_RNA"/>
</dbReference>